<dbReference type="Gene3D" id="3.40.50.1820">
    <property type="entry name" value="alpha/beta hydrolase"/>
    <property type="match status" value="1"/>
</dbReference>
<sequence length="240" mass="26134">MKLHVESAGSGPEHVAFVHGLGNDATVWEELLGIADATGRYTLTAVDLRGHGRSARAPGYSLEEFADDLVDTLPRGLHAVVSHSLGGAVVARAVGRLGPRRAVYLDPGFKLALPDRGLGGFLVRRARWTIPLFAAAQSRGIRTPALTPERREVERTAQTRWDRRMALAVLQDVGTHPFAVVRQTAESTVILSGDARYVVPDPLPSQLEAAGWRVVREDSLGHAMFLENPELTWRLIESAL</sequence>
<keyword evidence="3" id="KW-1185">Reference proteome</keyword>
<name>A0A5J5IU83_9MICO</name>
<dbReference type="InterPro" id="IPR000073">
    <property type="entry name" value="AB_hydrolase_1"/>
</dbReference>
<evidence type="ECO:0000313" key="3">
    <source>
        <dbReference type="Proteomes" id="UP000327039"/>
    </source>
</evidence>
<dbReference type="Pfam" id="PF12697">
    <property type="entry name" value="Abhydrolase_6"/>
    <property type="match status" value="1"/>
</dbReference>
<keyword evidence="2" id="KW-0378">Hydrolase</keyword>
<dbReference type="OrthoDB" id="8444301at2"/>
<dbReference type="InterPro" id="IPR029058">
    <property type="entry name" value="AB_hydrolase_fold"/>
</dbReference>
<reference evidence="3" key="1">
    <citation type="submission" date="2019-09" db="EMBL/GenBank/DDBJ databases">
        <title>Mumia zhuanghuii sp. nov. isolated from the intestinal contents of plateau pika (Ochotona curzoniae) in the Qinghai-Tibet plateau of China.</title>
        <authorList>
            <person name="Tian Z."/>
        </authorList>
    </citation>
    <scope>NUCLEOTIDE SEQUENCE [LARGE SCALE GENOMIC DNA]</scope>
    <source>
        <strain evidence="3">DSM 25564</strain>
    </source>
</reference>
<dbReference type="AlphaFoldDB" id="A0A5J5IU83"/>
<evidence type="ECO:0000313" key="2">
    <source>
        <dbReference type="EMBL" id="KAA9089407.1"/>
    </source>
</evidence>
<dbReference type="Proteomes" id="UP000327039">
    <property type="component" value="Unassembled WGS sequence"/>
</dbReference>
<dbReference type="PANTHER" id="PTHR43194">
    <property type="entry name" value="HYDROLASE ALPHA/BETA FOLD FAMILY"/>
    <property type="match status" value="1"/>
</dbReference>
<dbReference type="EMBL" id="VYRZ01000001">
    <property type="protein sequence ID" value="KAA9089407.1"/>
    <property type="molecule type" value="Genomic_DNA"/>
</dbReference>
<dbReference type="SUPFAM" id="SSF53474">
    <property type="entry name" value="alpha/beta-Hydrolases"/>
    <property type="match status" value="1"/>
</dbReference>
<dbReference type="InterPro" id="IPR050228">
    <property type="entry name" value="Carboxylesterase_BioH"/>
</dbReference>
<dbReference type="GO" id="GO:0016787">
    <property type="term" value="F:hydrolase activity"/>
    <property type="evidence" value="ECO:0007669"/>
    <property type="project" value="UniProtKB-KW"/>
</dbReference>
<feature type="domain" description="AB hydrolase-1" evidence="1">
    <location>
        <begin position="17"/>
        <end position="231"/>
    </location>
</feature>
<accession>A0A5J5IU83</accession>
<evidence type="ECO:0000259" key="1">
    <source>
        <dbReference type="Pfam" id="PF12697"/>
    </source>
</evidence>
<comment type="caution">
    <text evidence="2">The sequence shown here is derived from an EMBL/GenBank/DDBJ whole genome shotgun (WGS) entry which is preliminary data.</text>
</comment>
<protein>
    <submittedName>
        <fullName evidence="2">Alpha/beta hydrolase</fullName>
    </submittedName>
</protein>
<gene>
    <name evidence="2" type="ORF">F6B42_02670</name>
</gene>
<dbReference type="RefSeq" id="WP_150418039.1">
    <property type="nucleotide sequence ID" value="NZ_VYRZ01000001.1"/>
</dbReference>
<proteinExistence type="predicted"/>
<dbReference type="PANTHER" id="PTHR43194:SF2">
    <property type="entry name" value="PEROXISOMAL MEMBRANE PROTEIN LPX1"/>
    <property type="match status" value="1"/>
</dbReference>
<organism evidence="2 3">
    <name type="scientific">Microbacterium radiodurans</name>
    <dbReference type="NCBI Taxonomy" id="661398"/>
    <lineage>
        <taxon>Bacteria</taxon>
        <taxon>Bacillati</taxon>
        <taxon>Actinomycetota</taxon>
        <taxon>Actinomycetes</taxon>
        <taxon>Micrococcales</taxon>
        <taxon>Microbacteriaceae</taxon>
        <taxon>Microbacterium</taxon>
    </lineage>
</organism>